<dbReference type="NCBIfam" id="TIGR01730">
    <property type="entry name" value="RND_mfp"/>
    <property type="match status" value="1"/>
</dbReference>
<evidence type="ECO:0000313" key="6">
    <source>
        <dbReference type="Proteomes" id="UP000676194"/>
    </source>
</evidence>
<dbReference type="Pfam" id="PF25876">
    <property type="entry name" value="HH_MFP_RND"/>
    <property type="match status" value="1"/>
</dbReference>
<keyword evidence="6" id="KW-1185">Reference proteome</keyword>
<dbReference type="SUPFAM" id="SSF111369">
    <property type="entry name" value="HlyD-like secretion proteins"/>
    <property type="match status" value="1"/>
</dbReference>
<dbReference type="InterPro" id="IPR058625">
    <property type="entry name" value="MdtA-like_BSH"/>
</dbReference>
<dbReference type="InterPro" id="IPR058624">
    <property type="entry name" value="MdtA-like_HH"/>
</dbReference>
<reference evidence="5" key="1">
    <citation type="submission" date="2021-05" db="EMBL/GenBank/DDBJ databases">
        <title>Complete genome sequence of the cellulolytic planctomycete Telmatocola sphagniphila SP2T and characterization of the first cellulase from planctomycetes.</title>
        <authorList>
            <person name="Rakitin A.L."/>
            <person name="Beletsky A.V."/>
            <person name="Naumoff D.G."/>
            <person name="Kulichevskaya I.S."/>
            <person name="Mardanov A.V."/>
            <person name="Ravin N.V."/>
            <person name="Dedysh S.N."/>
        </authorList>
    </citation>
    <scope>NUCLEOTIDE SEQUENCE</scope>
    <source>
        <strain evidence="5">SP2T</strain>
    </source>
</reference>
<name>A0A8E6BB59_9BACT</name>
<evidence type="ECO:0000313" key="5">
    <source>
        <dbReference type="EMBL" id="QVL34697.1"/>
    </source>
</evidence>
<dbReference type="GO" id="GO:0005886">
    <property type="term" value="C:plasma membrane"/>
    <property type="evidence" value="ECO:0007669"/>
    <property type="project" value="TreeGrafter"/>
</dbReference>
<dbReference type="PANTHER" id="PTHR30158">
    <property type="entry name" value="ACRA/E-RELATED COMPONENT OF DRUG EFFLUX TRANSPORTER"/>
    <property type="match status" value="1"/>
</dbReference>
<proteinExistence type="inferred from homology"/>
<dbReference type="KEGG" id="tsph:KIH39_12550"/>
<accession>A0A8E6BB59</accession>
<evidence type="ECO:0000256" key="2">
    <source>
        <dbReference type="SAM" id="SignalP"/>
    </source>
</evidence>
<evidence type="ECO:0000259" key="3">
    <source>
        <dbReference type="Pfam" id="PF25876"/>
    </source>
</evidence>
<sequence length="405" mass="44628">MLRRIFPLALCILIGCGNPPQAPQPPEPPVVTVEKVIERELDSNLDFTGYLKAPEDPEIRAQVTGYLKEIAFTNGELVKENQILYQIDPEPYEAAMLNAKANVEKAKADVITADSTLTRATLDYDRAAKLRDTKSLSVEEFDTRRAAKDAAVAGVSAAKAAQLAAEASLKKAQFDRDNCTIRNPVKGISRISQTYITKGALVTAGSSVLCKVVSLNPIRAYFDVDEMTSLLYRRQIYDTKELADPSNKNQLDCWVAMKDETETPDGKYPHPGKLVYVAPEVTRGTATIEVYAEIQNGEPYRLRPGDSVRIKVVAGKSKKYITIPEIAVGSQQQQKFVYVVTKDKEGKDIAEFRPVILGAVRQVGNLRLQIVEKGLNLGETIIVNGLLRVRPGAEIKPKEMPLASK</sequence>
<keyword evidence="2" id="KW-0732">Signal</keyword>
<evidence type="ECO:0000259" key="4">
    <source>
        <dbReference type="Pfam" id="PF25917"/>
    </source>
</evidence>
<dbReference type="RefSeq" id="WP_213499935.1">
    <property type="nucleotide sequence ID" value="NZ_CP074694.1"/>
</dbReference>
<protein>
    <submittedName>
        <fullName evidence="5">Efflux RND transporter periplasmic adaptor subunit</fullName>
    </submittedName>
</protein>
<dbReference type="EMBL" id="CP074694">
    <property type="protein sequence ID" value="QVL34697.1"/>
    <property type="molecule type" value="Genomic_DNA"/>
</dbReference>
<organism evidence="5 6">
    <name type="scientific">Telmatocola sphagniphila</name>
    <dbReference type="NCBI Taxonomy" id="1123043"/>
    <lineage>
        <taxon>Bacteria</taxon>
        <taxon>Pseudomonadati</taxon>
        <taxon>Planctomycetota</taxon>
        <taxon>Planctomycetia</taxon>
        <taxon>Gemmatales</taxon>
        <taxon>Gemmataceae</taxon>
    </lineage>
</organism>
<dbReference type="GO" id="GO:0046677">
    <property type="term" value="P:response to antibiotic"/>
    <property type="evidence" value="ECO:0007669"/>
    <property type="project" value="TreeGrafter"/>
</dbReference>
<dbReference type="InterPro" id="IPR006143">
    <property type="entry name" value="RND_pump_MFP"/>
</dbReference>
<dbReference type="PROSITE" id="PS51257">
    <property type="entry name" value="PROKAR_LIPOPROTEIN"/>
    <property type="match status" value="1"/>
</dbReference>
<feature type="chain" id="PRO_5034037357" evidence="2">
    <location>
        <begin position="23"/>
        <end position="405"/>
    </location>
</feature>
<dbReference type="Gene3D" id="1.10.287.470">
    <property type="entry name" value="Helix hairpin bin"/>
    <property type="match status" value="1"/>
</dbReference>
<feature type="domain" description="Multidrug resistance protein MdtA-like alpha-helical hairpin" evidence="3">
    <location>
        <begin position="104"/>
        <end position="175"/>
    </location>
</feature>
<dbReference type="Gene3D" id="2.40.30.170">
    <property type="match status" value="1"/>
</dbReference>
<evidence type="ECO:0000256" key="1">
    <source>
        <dbReference type="ARBA" id="ARBA00009477"/>
    </source>
</evidence>
<dbReference type="Proteomes" id="UP000676194">
    <property type="component" value="Chromosome"/>
</dbReference>
<dbReference type="Gene3D" id="2.40.50.100">
    <property type="match status" value="1"/>
</dbReference>
<gene>
    <name evidence="5" type="ORF">KIH39_12550</name>
</gene>
<dbReference type="PANTHER" id="PTHR30158:SF10">
    <property type="entry name" value="CATION EFFLUX PUMP"/>
    <property type="match status" value="1"/>
</dbReference>
<dbReference type="Gene3D" id="2.40.420.20">
    <property type="match status" value="1"/>
</dbReference>
<feature type="signal peptide" evidence="2">
    <location>
        <begin position="1"/>
        <end position="22"/>
    </location>
</feature>
<dbReference type="GO" id="GO:0022857">
    <property type="term" value="F:transmembrane transporter activity"/>
    <property type="evidence" value="ECO:0007669"/>
    <property type="project" value="InterPro"/>
</dbReference>
<dbReference type="AlphaFoldDB" id="A0A8E6BB59"/>
<feature type="domain" description="Multidrug resistance protein MdtA-like barrel-sandwich hybrid" evidence="4">
    <location>
        <begin position="58"/>
        <end position="207"/>
    </location>
</feature>
<comment type="similarity">
    <text evidence="1">Belongs to the membrane fusion protein (MFP) (TC 8.A.1) family.</text>
</comment>
<dbReference type="Pfam" id="PF25917">
    <property type="entry name" value="BSH_RND"/>
    <property type="match status" value="1"/>
</dbReference>